<comment type="caution">
    <text evidence="2">The sequence shown here is derived from an EMBL/GenBank/DDBJ whole genome shotgun (WGS) entry which is preliminary data.</text>
</comment>
<keyword evidence="1" id="KW-0812">Transmembrane</keyword>
<evidence type="ECO:0000313" key="2">
    <source>
        <dbReference type="EMBL" id="KAK4475756.1"/>
    </source>
</evidence>
<proteinExistence type="predicted"/>
<gene>
    <name evidence="2" type="ORF">MN116_001016</name>
</gene>
<name>A0AAE1ZKC5_SCHME</name>
<reference evidence="2" key="1">
    <citation type="submission" date="2022-04" db="EMBL/GenBank/DDBJ databases">
        <authorList>
            <person name="Xu L."/>
            <person name="Lv Z."/>
        </authorList>
    </citation>
    <scope>NUCLEOTIDE SEQUENCE</scope>
    <source>
        <strain evidence="2">LV_2022a</strain>
    </source>
</reference>
<organism evidence="2 3">
    <name type="scientific">Schistosoma mekongi</name>
    <name type="common">Parasitic worm</name>
    <dbReference type="NCBI Taxonomy" id="38744"/>
    <lineage>
        <taxon>Eukaryota</taxon>
        <taxon>Metazoa</taxon>
        <taxon>Spiralia</taxon>
        <taxon>Lophotrochozoa</taxon>
        <taxon>Platyhelminthes</taxon>
        <taxon>Trematoda</taxon>
        <taxon>Digenea</taxon>
        <taxon>Strigeidida</taxon>
        <taxon>Schistosomatoidea</taxon>
        <taxon>Schistosomatidae</taxon>
        <taxon>Schistosoma</taxon>
    </lineage>
</organism>
<feature type="transmembrane region" description="Helical" evidence="1">
    <location>
        <begin position="6"/>
        <end position="28"/>
    </location>
</feature>
<reference evidence="2" key="2">
    <citation type="journal article" date="2023" name="Infect Dis Poverty">
        <title>Chromosome-scale genome of the human blood fluke Schistosoma mekongi and its implications for public health.</title>
        <authorList>
            <person name="Zhou M."/>
            <person name="Xu L."/>
            <person name="Xu D."/>
            <person name="Chen W."/>
            <person name="Khan J."/>
            <person name="Hu Y."/>
            <person name="Huang H."/>
            <person name="Wei H."/>
            <person name="Zhang Y."/>
            <person name="Chusongsang P."/>
            <person name="Tanasarnprasert K."/>
            <person name="Hu X."/>
            <person name="Limpanont Y."/>
            <person name="Lv Z."/>
        </authorList>
    </citation>
    <scope>NUCLEOTIDE SEQUENCE</scope>
    <source>
        <strain evidence="2">LV_2022a</strain>
    </source>
</reference>
<sequence length="102" mass="12108">MNNFFNYFYILITAFIHLITLLCLDLYVIEEVTLNTLKAHHIHSNSAIPLNQLIKNSFQLYNDSYFVKLHKVKKYQVNNNTTNTINSRFNNEIPTYSKVRHN</sequence>
<dbReference type="EMBL" id="JALJAT010000001">
    <property type="protein sequence ID" value="KAK4475756.1"/>
    <property type="molecule type" value="Genomic_DNA"/>
</dbReference>
<keyword evidence="1" id="KW-1133">Transmembrane helix</keyword>
<keyword evidence="3" id="KW-1185">Reference proteome</keyword>
<dbReference type="Proteomes" id="UP001292079">
    <property type="component" value="Unassembled WGS sequence"/>
</dbReference>
<protein>
    <submittedName>
        <fullName evidence="2">Uncharacterized protein</fullName>
    </submittedName>
</protein>
<dbReference type="AlphaFoldDB" id="A0AAE1ZKC5"/>
<accession>A0AAE1ZKC5</accession>
<keyword evidence="1" id="KW-0472">Membrane</keyword>
<evidence type="ECO:0000313" key="3">
    <source>
        <dbReference type="Proteomes" id="UP001292079"/>
    </source>
</evidence>
<evidence type="ECO:0000256" key="1">
    <source>
        <dbReference type="SAM" id="Phobius"/>
    </source>
</evidence>